<evidence type="ECO:0000313" key="3">
    <source>
        <dbReference type="EMBL" id="RHN41701.1"/>
    </source>
</evidence>
<dbReference type="Pfam" id="PF13812">
    <property type="entry name" value="PPR_3"/>
    <property type="match status" value="1"/>
</dbReference>
<feature type="signal peptide" evidence="2">
    <location>
        <begin position="1"/>
        <end position="24"/>
    </location>
</feature>
<name>A0A396GNC1_MEDTR</name>
<organism evidence="3 4">
    <name type="scientific">Medicago truncatula</name>
    <name type="common">Barrel medic</name>
    <name type="synonym">Medicago tribuloides</name>
    <dbReference type="NCBI Taxonomy" id="3880"/>
    <lineage>
        <taxon>Eukaryota</taxon>
        <taxon>Viridiplantae</taxon>
        <taxon>Streptophyta</taxon>
        <taxon>Embryophyta</taxon>
        <taxon>Tracheophyta</taxon>
        <taxon>Spermatophyta</taxon>
        <taxon>Magnoliopsida</taxon>
        <taxon>eudicotyledons</taxon>
        <taxon>Gunneridae</taxon>
        <taxon>Pentapetalae</taxon>
        <taxon>rosids</taxon>
        <taxon>fabids</taxon>
        <taxon>Fabales</taxon>
        <taxon>Fabaceae</taxon>
        <taxon>Papilionoideae</taxon>
        <taxon>50 kb inversion clade</taxon>
        <taxon>NPAAA clade</taxon>
        <taxon>Hologalegina</taxon>
        <taxon>IRL clade</taxon>
        <taxon>Trifolieae</taxon>
        <taxon>Medicago</taxon>
    </lineage>
</organism>
<dbReference type="PANTHER" id="PTHR47262:SF1">
    <property type="entry name" value="OS02G0132600 PROTEIN"/>
    <property type="match status" value="1"/>
</dbReference>
<dbReference type="Gramene" id="rna48051">
    <property type="protein sequence ID" value="RHN41701.1"/>
    <property type="gene ID" value="gene48051"/>
</dbReference>
<evidence type="ECO:0000313" key="4">
    <source>
        <dbReference type="Proteomes" id="UP000265566"/>
    </source>
</evidence>
<dbReference type="PANTHER" id="PTHR47262">
    <property type="entry name" value="OS02G0132600 PROTEIN"/>
    <property type="match status" value="1"/>
</dbReference>
<keyword evidence="2" id="KW-0732">Signal</keyword>
<dbReference type="InterPro" id="IPR011990">
    <property type="entry name" value="TPR-like_helical_dom_sf"/>
</dbReference>
<dbReference type="Gene3D" id="1.25.40.10">
    <property type="entry name" value="Tetratricopeptide repeat domain"/>
    <property type="match status" value="1"/>
</dbReference>
<dbReference type="AlphaFoldDB" id="A0A396GNC1"/>
<protein>
    <submittedName>
        <fullName evidence="3">Putative pentatricopeptide</fullName>
    </submittedName>
</protein>
<feature type="chain" id="PRO_5017413141" evidence="2">
    <location>
        <begin position="25"/>
        <end position="299"/>
    </location>
</feature>
<dbReference type="Proteomes" id="UP000265566">
    <property type="component" value="Chromosome 8"/>
</dbReference>
<sequence length="299" mass="35421">MIPFFPLIEALFLVCLVLLKSVCSFSIPFAILKIKVFEIYSIISRHPHHFELNGKICWLLVHCCVVMKDFECAYKMVNELQKKYFKYKTTMYNAIMAGYFFEKNKIGGLRVLKQMRDANIKLDSYTFSYLIENCETKEEIKKYYEEMEQSGIHLTKEVFVALIHAYVPCGEYYEEQRVLLLLKELSGQDWVHGCRWAIRYSVQNKNLRYDGSFFPTLNYDFILPFVYVHCIFHSSTIELFKQLMDYYKNDAPERSDPLYFGRKKLVFNINEAYFPILESGSTTYLQFGLDLLNLIKKRA</sequence>
<proteinExistence type="predicted"/>
<comment type="caution">
    <text evidence="3">The sequence shown here is derived from an EMBL/GenBank/DDBJ whole genome shotgun (WGS) entry which is preliminary data.</text>
</comment>
<accession>A0A396GNC1</accession>
<gene>
    <name evidence="3" type="ORF">MtrunA17_Chr8g0368851</name>
</gene>
<evidence type="ECO:0000256" key="1">
    <source>
        <dbReference type="ARBA" id="ARBA00022737"/>
    </source>
</evidence>
<dbReference type="EMBL" id="PSQE01000008">
    <property type="protein sequence ID" value="RHN41701.1"/>
    <property type="molecule type" value="Genomic_DNA"/>
</dbReference>
<dbReference type="InterPro" id="IPR002885">
    <property type="entry name" value="PPR_rpt"/>
</dbReference>
<evidence type="ECO:0000256" key="2">
    <source>
        <dbReference type="SAM" id="SignalP"/>
    </source>
</evidence>
<keyword evidence="1" id="KW-0677">Repeat</keyword>
<reference evidence="4" key="1">
    <citation type="journal article" date="2018" name="Nat. Plants">
        <title>Whole-genome landscape of Medicago truncatula symbiotic genes.</title>
        <authorList>
            <person name="Pecrix Y."/>
            <person name="Staton S.E."/>
            <person name="Sallet E."/>
            <person name="Lelandais-Briere C."/>
            <person name="Moreau S."/>
            <person name="Carrere S."/>
            <person name="Blein T."/>
            <person name="Jardinaud M.F."/>
            <person name="Latrasse D."/>
            <person name="Zouine M."/>
            <person name="Zahm M."/>
            <person name="Kreplak J."/>
            <person name="Mayjonade B."/>
            <person name="Satge C."/>
            <person name="Perez M."/>
            <person name="Cauet S."/>
            <person name="Marande W."/>
            <person name="Chantry-Darmon C."/>
            <person name="Lopez-Roques C."/>
            <person name="Bouchez O."/>
            <person name="Berard A."/>
            <person name="Debelle F."/>
            <person name="Munos S."/>
            <person name="Bendahmane A."/>
            <person name="Berges H."/>
            <person name="Niebel A."/>
            <person name="Buitink J."/>
            <person name="Frugier F."/>
            <person name="Benhamed M."/>
            <person name="Crespi M."/>
            <person name="Gouzy J."/>
            <person name="Gamas P."/>
        </authorList>
    </citation>
    <scope>NUCLEOTIDE SEQUENCE [LARGE SCALE GENOMIC DNA]</scope>
    <source>
        <strain evidence="4">cv. Jemalong A17</strain>
    </source>
</reference>